<gene>
    <name evidence="3" type="ORF">IC229_27385</name>
</gene>
<dbReference type="Pfam" id="PF13478">
    <property type="entry name" value="XdhC_C"/>
    <property type="match status" value="1"/>
</dbReference>
<dbReference type="InterPro" id="IPR052698">
    <property type="entry name" value="MoCofactor_Util/Proc"/>
</dbReference>
<feature type="domain" description="XdhC- CoxI" evidence="1">
    <location>
        <begin position="16"/>
        <end position="74"/>
    </location>
</feature>
<comment type="caution">
    <text evidence="3">The sequence shown here is derived from an EMBL/GenBank/DDBJ whole genome shotgun (WGS) entry which is preliminary data.</text>
</comment>
<dbReference type="Proteomes" id="UP000598820">
    <property type="component" value="Unassembled WGS sequence"/>
</dbReference>
<keyword evidence="4" id="KW-1185">Reference proteome</keyword>
<sequence>MIKQLATWQLIHDSLQKHLSVMLLYVLESNGSSPGRQGFLMAVNSLGQMAGSIGGGMMEYKLVELAKEKLRQGARHESSIRTQYHDKEAAHNQSGMICSGDQTVWLYYVHPTEADSVQAIIECLVQRNNGLLELSPSGIQFSADILPEDTYRFMRESEDEWLYWERLGYKNQLFIVGGGHCALALSRLMNQMDFYVRVFDDRPDLHTMGLNEAAQEKIVVKQYDELAQLIPSGSNHYVVIMTFGFRTDDVALRALLNKQVRYIGLLGSKAKIGKMFTQYRDEGIAEEQLQWVHAPVGMAINSQTPEEIAVSIAAEIIRVKNER</sequence>
<evidence type="ECO:0000259" key="1">
    <source>
        <dbReference type="Pfam" id="PF02625"/>
    </source>
</evidence>
<protein>
    <submittedName>
        <fullName evidence="3">XdhC family protein</fullName>
    </submittedName>
</protein>
<dbReference type="Gene3D" id="3.40.50.720">
    <property type="entry name" value="NAD(P)-binding Rossmann-like Domain"/>
    <property type="match status" value="1"/>
</dbReference>
<reference evidence="3" key="1">
    <citation type="submission" date="2020-09" db="EMBL/GenBank/DDBJ databases">
        <authorList>
            <person name="Kim M.K."/>
        </authorList>
    </citation>
    <scope>NUCLEOTIDE SEQUENCE</scope>
    <source>
        <strain evidence="3">BT702</strain>
    </source>
</reference>
<dbReference type="InterPro" id="IPR027051">
    <property type="entry name" value="XdhC_Rossmann_dom"/>
</dbReference>
<evidence type="ECO:0000313" key="4">
    <source>
        <dbReference type="Proteomes" id="UP000598820"/>
    </source>
</evidence>
<accession>A0A926Y0L6</accession>
<dbReference type="PANTHER" id="PTHR30388">
    <property type="entry name" value="ALDEHYDE OXIDOREDUCTASE MOLYBDENUM COFACTOR ASSEMBLY PROTEIN"/>
    <property type="match status" value="1"/>
</dbReference>
<dbReference type="Pfam" id="PF02625">
    <property type="entry name" value="XdhC_CoxI"/>
    <property type="match status" value="1"/>
</dbReference>
<dbReference type="PANTHER" id="PTHR30388:SF6">
    <property type="entry name" value="XANTHINE DEHYDROGENASE SUBUNIT A-RELATED"/>
    <property type="match status" value="1"/>
</dbReference>
<evidence type="ECO:0000313" key="3">
    <source>
        <dbReference type="EMBL" id="MBD2704394.1"/>
    </source>
</evidence>
<feature type="domain" description="XdhC Rossmann" evidence="2">
    <location>
        <begin position="173"/>
        <end position="316"/>
    </location>
</feature>
<dbReference type="InterPro" id="IPR003777">
    <property type="entry name" value="XdhC_CoxI"/>
</dbReference>
<dbReference type="RefSeq" id="WP_190890936.1">
    <property type="nucleotide sequence ID" value="NZ_JACWZY010000031.1"/>
</dbReference>
<organism evidence="3 4">
    <name type="scientific">Spirosoma profusum</name>
    <dbReference type="NCBI Taxonomy" id="2771354"/>
    <lineage>
        <taxon>Bacteria</taxon>
        <taxon>Pseudomonadati</taxon>
        <taxon>Bacteroidota</taxon>
        <taxon>Cytophagia</taxon>
        <taxon>Cytophagales</taxon>
        <taxon>Cytophagaceae</taxon>
        <taxon>Spirosoma</taxon>
    </lineage>
</organism>
<proteinExistence type="predicted"/>
<evidence type="ECO:0000259" key="2">
    <source>
        <dbReference type="Pfam" id="PF13478"/>
    </source>
</evidence>
<dbReference type="EMBL" id="JACWZY010000031">
    <property type="protein sequence ID" value="MBD2704394.1"/>
    <property type="molecule type" value="Genomic_DNA"/>
</dbReference>
<name>A0A926Y0L6_9BACT</name>
<dbReference type="AlphaFoldDB" id="A0A926Y0L6"/>